<comment type="caution">
    <text evidence="2">The sequence shown here is derived from an EMBL/GenBank/DDBJ whole genome shotgun (WGS) entry which is preliminary data.</text>
</comment>
<dbReference type="Gene3D" id="3.30.1310.20">
    <property type="entry name" value="PRTase-like"/>
    <property type="match status" value="1"/>
</dbReference>
<dbReference type="InterPro" id="IPR029057">
    <property type="entry name" value="PRTase-like"/>
</dbReference>
<keyword evidence="2" id="KW-0808">Transferase</keyword>
<accession>A0A7W6D3V0</accession>
<evidence type="ECO:0000259" key="1">
    <source>
        <dbReference type="Pfam" id="PF00156"/>
    </source>
</evidence>
<dbReference type="InterPro" id="IPR000836">
    <property type="entry name" value="PRTase_dom"/>
</dbReference>
<keyword evidence="3" id="KW-1185">Reference proteome</keyword>
<dbReference type="AlphaFoldDB" id="A0A7W6D3V0"/>
<dbReference type="Gene3D" id="3.40.50.2020">
    <property type="match status" value="1"/>
</dbReference>
<dbReference type="CDD" id="cd06223">
    <property type="entry name" value="PRTases_typeI"/>
    <property type="match status" value="1"/>
</dbReference>
<dbReference type="Proteomes" id="UP000574761">
    <property type="component" value="Unassembled WGS sequence"/>
</dbReference>
<dbReference type="SUPFAM" id="SSF53271">
    <property type="entry name" value="PRTase-like"/>
    <property type="match status" value="1"/>
</dbReference>
<reference evidence="2 3" key="1">
    <citation type="submission" date="2020-08" db="EMBL/GenBank/DDBJ databases">
        <title>Genomic Encyclopedia of Type Strains, Phase IV (KMG-IV): sequencing the most valuable type-strain genomes for metagenomic binning, comparative biology and taxonomic classification.</title>
        <authorList>
            <person name="Goeker M."/>
        </authorList>
    </citation>
    <scope>NUCLEOTIDE SEQUENCE [LARGE SCALE GENOMIC DNA]</scope>
    <source>
        <strain evidence="2 3">DSM 100211</strain>
    </source>
</reference>
<dbReference type="GO" id="GO:0016740">
    <property type="term" value="F:transferase activity"/>
    <property type="evidence" value="ECO:0007669"/>
    <property type="project" value="UniProtKB-KW"/>
</dbReference>
<organism evidence="2 3">
    <name type="scientific">Mycoplana azooxidifex</name>
    <dbReference type="NCBI Taxonomy" id="1636188"/>
    <lineage>
        <taxon>Bacteria</taxon>
        <taxon>Pseudomonadati</taxon>
        <taxon>Pseudomonadota</taxon>
        <taxon>Alphaproteobacteria</taxon>
        <taxon>Hyphomicrobiales</taxon>
        <taxon>Rhizobiaceae</taxon>
        <taxon>Mycoplana</taxon>
    </lineage>
</organism>
<feature type="domain" description="Phosphoribosyltransferase" evidence="1">
    <location>
        <begin position="13"/>
        <end position="174"/>
    </location>
</feature>
<dbReference type="RefSeq" id="WP_246422471.1">
    <property type="nucleotide sequence ID" value="NZ_JACIEE010000003.1"/>
</dbReference>
<proteinExistence type="predicted"/>
<evidence type="ECO:0000313" key="3">
    <source>
        <dbReference type="Proteomes" id="UP000574761"/>
    </source>
</evidence>
<dbReference type="EMBL" id="JACIEE010000003">
    <property type="protein sequence ID" value="MBB3976270.1"/>
    <property type="molecule type" value="Genomic_DNA"/>
</dbReference>
<name>A0A7W6D3V0_9HYPH</name>
<evidence type="ECO:0000313" key="2">
    <source>
        <dbReference type="EMBL" id="MBB3976270.1"/>
    </source>
</evidence>
<dbReference type="Pfam" id="PF00156">
    <property type="entry name" value="Pribosyltran"/>
    <property type="match status" value="1"/>
</dbReference>
<gene>
    <name evidence="2" type="ORF">GGQ64_001459</name>
</gene>
<sequence length="220" mass="23213">MPDGQQFEDRPDAGRKLAAVLAGERIGQPVVLAVPRGGVPVAAEIAAVLGAEMDLLFVRKIGAPSNPEVAIGAIAGSGEPQVVLNEELVGLSGATVAYVDAEAARQRTEIDRQRRRYRGDRVEIPLEGRNVIVVDDGVATGATLAAALKALRLQEVASITLAVPVGPPETLRLLARSADRIVCLRQPAGFRAVSCHYRDFPQVSDQEVIDLMARAVAGPS</sequence>
<protein>
    <submittedName>
        <fullName evidence="2">Putative phosphoribosyl transferase</fullName>
    </submittedName>
</protein>